<dbReference type="Pfam" id="PF08443">
    <property type="entry name" value="RimK"/>
    <property type="match status" value="1"/>
</dbReference>
<dbReference type="Gene3D" id="3.30.470.20">
    <property type="entry name" value="ATP-grasp fold, B domain"/>
    <property type="match status" value="2"/>
</dbReference>
<dbReference type="GO" id="GO:0005737">
    <property type="term" value="C:cytoplasm"/>
    <property type="evidence" value="ECO:0007669"/>
    <property type="project" value="TreeGrafter"/>
</dbReference>
<dbReference type="GO" id="GO:0018169">
    <property type="term" value="F:ribosomal S6-glutamic acid ligase activity"/>
    <property type="evidence" value="ECO:0007669"/>
    <property type="project" value="TreeGrafter"/>
</dbReference>
<accession>A0A323UDX8</accession>
<dbReference type="InterPro" id="IPR013815">
    <property type="entry name" value="ATP_grasp_subdomain_1"/>
</dbReference>
<dbReference type="AlphaFoldDB" id="A0A323UDX8"/>
<reference evidence="2 3" key="1">
    <citation type="submission" date="2018-06" db="EMBL/GenBank/DDBJ databases">
        <title>Draft Whole-Genome Sequence of the purple photosynthetic bacterium Rhodospeudomonas palustris XCP.</title>
        <authorList>
            <person name="Rayyan A."/>
            <person name="Meyer T.E."/>
            <person name="Kyndt J.A."/>
        </authorList>
    </citation>
    <scope>NUCLEOTIDE SEQUENCE [LARGE SCALE GENOMIC DNA]</scope>
    <source>
        <strain evidence="2 3">XCP</strain>
    </source>
</reference>
<dbReference type="EMBL" id="QKQS01000023">
    <property type="protein sequence ID" value="PZA11085.1"/>
    <property type="molecule type" value="Genomic_DNA"/>
</dbReference>
<dbReference type="GO" id="GO:0005524">
    <property type="term" value="F:ATP binding"/>
    <property type="evidence" value="ECO:0007669"/>
    <property type="project" value="InterPro"/>
</dbReference>
<dbReference type="Gene3D" id="3.30.1490.20">
    <property type="entry name" value="ATP-grasp fold, A domain"/>
    <property type="match status" value="1"/>
</dbReference>
<feature type="domain" description="ATP-grasp fold RimK-type" evidence="1">
    <location>
        <begin position="227"/>
        <end position="294"/>
    </location>
</feature>
<evidence type="ECO:0000259" key="1">
    <source>
        <dbReference type="Pfam" id="PF08443"/>
    </source>
</evidence>
<gene>
    <name evidence="2" type="ORF">DNX69_17330</name>
</gene>
<dbReference type="Proteomes" id="UP000248134">
    <property type="component" value="Unassembled WGS sequence"/>
</dbReference>
<dbReference type="PANTHER" id="PTHR21621">
    <property type="entry name" value="RIBOSOMAL PROTEIN S6 MODIFICATION PROTEIN"/>
    <property type="match status" value="1"/>
</dbReference>
<dbReference type="RefSeq" id="WP_110787176.1">
    <property type="nucleotide sequence ID" value="NZ_QKQS01000023.1"/>
</dbReference>
<sequence length="316" mass="34164">MQYADRVIVRIVKDYCGARGVDVTLGLDGWLIVLSKGEARHFIYGYDFGLNSSVTHRLANDKAATADILVAAGVACVPHRLLMNHEHFKYVPSSGHWSAMLEMLRANPAGLVLKPNEGTCGHLVFKAATELELERAATAIFAASQNLAIAPYVEIASEVRVILLDREPLVVYEKQRPAITGDGVRSAFQLLLDAVPADRLGAVLANLPADHAALDAVVPAGAQFRLDWRHNLEFGAVPELIENGDLRDASVTIAAEAARAIGLSFGAVDVVWTAQGPRVLEINSGVMIESLSRRFPGIAEQVYTRALDRVMQALPV</sequence>
<name>A0A323UDX8_RHOPL</name>
<dbReference type="InterPro" id="IPR013651">
    <property type="entry name" value="ATP-grasp_RimK-type"/>
</dbReference>
<protein>
    <recommendedName>
        <fullName evidence="1">ATP-grasp fold RimK-type domain-containing protein</fullName>
    </recommendedName>
</protein>
<evidence type="ECO:0000313" key="2">
    <source>
        <dbReference type="EMBL" id="PZA11085.1"/>
    </source>
</evidence>
<dbReference type="GO" id="GO:0009432">
    <property type="term" value="P:SOS response"/>
    <property type="evidence" value="ECO:0007669"/>
    <property type="project" value="TreeGrafter"/>
</dbReference>
<dbReference type="SUPFAM" id="SSF56059">
    <property type="entry name" value="Glutathione synthetase ATP-binding domain-like"/>
    <property type="match status" value="1"/>
</dbReference>
<dbReference type="OrthoDB" id="8136469at2"/>
<dbReference type="PANTHER" id="PTHR21621:SF0">
    <property type="entry name" value="BETA-CITRYLGLUTAMATE SYNTHASE B-RELATED"/>
    <property type="match status" value="1"/>
</dbReference>
<evidence type="ECO:0000313" key="3">
    <source>
        <dbReference type="Proteomes" id="UP000248134"/>
    </source>
</evidence>
<proteinExistence type="predicted"/>
<organism evidence="2 3">
    <name type="scientific">Rhodopseudomonas palustris</name>
    <dbReference type="NCBI Taxonomy" id="1076"/>
    <lineage>
        <taxon>Bacteria</taxon>
        <taxon>Pseudomonadati</taxon>
        <taxon>Pseudomonadota</taxon>
        <taxon>Alphaproteobacteria</taxon>
        <taxon>Hyphomicrobiales</taxon>
        <taxon>Nitrobacteraceae</taxon>
        <taxon>Rhodopseudomonas</taxon>
    </lineage>
</organism>
<comment type="caution">
    <text evidence="2">The sequence shown here is derived from an EMBL/GenBank/DDBJ whole genome shotgun (WGS) entry which is preliminary data.</text>
</comment>